<reference evidence="1" key="1">
    <citation type="submission" date="2023-06" db="EMBL/GenBank/DDBJ databases">
        <title>Genome-scale phylogeny and comparative genomics of the fungal order Sordariales.</title>
        <authorList>
            <consortium name="Lawrence Berkeley National Laboratory"/>
            <person name="Hensen N."/>
            <person name="Bonometti L."/>
            <person name="Westerberg I."/>
            <person name="Brannstrom I.O."/>
            <person name="Guillou S."/>
            <person name="Cros-Aarteil S."/>
            <person name="Calhoun S."/>
            <person name="Haridas S."/>
            <person name="Kuo A."/>
            <person name="Mondo S."/>
            <person name="Pangilinan J."/>
            <person name="Riley R."/>
            <person name="Labutti K."/>
            <person name="Andreopoulos B."/>
            <person name="Lipzen A."/>
            <person name="Chen C."/>
            <person name="Yanf M."/>
            <person name="Daum C."/>
            <person name="Ng V."/>
            <person name="Clum A."/>
            <person name="Steindorff A."/>
            <person name="Ohm R."/>
            <person name="Martin F."/>
            <person name="Silar P."/>
            <person name="Natvig D."/>
            <person name="Lalanne C."/>
            <person name="Gautier V."/>
            <person name="Ament-Velasquez S.L."/>
            <person name="Kruys A."/>
            <person name="Hutchinson M.I."/>
            <person name="Powell A.J."/>
            <person name="Barry K."/>
            <person name="Miller A.N."/>
            <person name="Grigoriev I.V."/>
            <person name="Debuchy R."/>
            <person name="Gladieux P."/>
            <person name="Thoren M.H."/>
            <person name="Johannesson H."/>
        </authorList>
    </citation>
    <scope>NUCLEOTIDE SEQUENCE</scope>
    <source>
        <strain evidence="1">SMH4607-1</strain>
    </source>
</reference>
<gene>
    <name evidence="1" type="ORF">B0H67DRAFT_572346</name>
</gene>
<proteinExistence type="predicted"/>
<dbReference type="Proteomes" id="UP001172102">
    <property type="component" value="Unassembled WGS sequence"/>
</dbReference>
<dbReference type="EMBL" id="JAUKUA010000002">
    <property type="protein sequence ID" value="KAK0726110.1"/>
    <property type="molecule type" value="Genomic_DNA"/>
</dbReference>
<organism evidence="1 2">
    <name type="scientific">Lasiosphaeris hirsuta</name>
    <dbReference type="NCBI Taxonomy" id="260670"/>
    <lineage>
        <taxon>Eukaryota</taxon>
        <taxon>Fungi</taxon>
        <taxon>Dikarya</taxon>
        <taxon>Ascomycota</taxon>
        <taxon>Pezizomycotina</taxon>
        <taxon>Sordariomycetes</taxon>
        <taxon>Sordariomycetidae</taxon>
        <taxon>Sordariales</taxon>
        <taxon>Lasiosphaeriaceae</taxon>
        <taxon>Lasiosphaeris</taxon>
    </lineage>
</organism>
<protein>
    <submittedName>
        <fullName evidence="1">Uncharacterized protein</fullName>
    </submittedName>
</protein>
<keyword evidence="2" id="KW-1185">Reference proteome</keyword>
<name>A0AA40E3V4_9PEZI</name>
<sequence>MSYLQAYPVPVLVQQCQVWGCNQPMKNPRSGHYCHEHTCDVQNCGAVVGEGGKLCQGHRCRGTCTKRAVQLNGWCEVHMQTLCQYAGGCHLPQEVPDVWKFCSNHTCTWPLSRCGRGKMASPPGAFCEQHTCSSPTGCGNSKSSQVTYCATHECATDHCHGPKTDGFEACSYHRCSQLMGLLPGGPPFVPVQCRHAVSCLVGKDRHGKTTYKIYSFCVHHRCQIPNCPEGTTKRYCSRHRCRYKEGDRNCDNPAKNPPGDPFCESHRLIALVNGLYKKGKTPRS</sequence>
<evidence type="ECO:0000313" key="2">
    <source>
        <dbReference type="Proteomes" id="UP001172102"/>
    </source>
</evidence>
<evidence type="ECO:0000313" key="1">
    <source>
        <dbReference type="EMBL" id="KAK0726110.1"/>
    </source>
</evidence>
<accession>A0AA40E3V4</accession>
<dbReference type="AlphaFoldDB" id="A0AA40E3V4"/>
<comment type="caution">
    <text evidence="1">The sequence shown here is derived from an EMBL/GenBank/DDBJ whole genome shotgun (WGS) entry which is preliminary data.</text>
</comment>